<dbReference type="EMBL" id="JAJFAZ020000004">
    <property type="protein sequence ID" value="KAI5336128.1"/>
    <property type="molecule type" value="Genomic_DNA"/>
</dbReference>
<keyword evidence="3" id="KW-1185">Reference proteome</keyword>
<protein>
    <recommendedName>
        <fullName evidence="1">Reverse transcriptase Ty1/copia-type domain-containing protein</fullName>
    </recommendedName>
</protein>
<evidence type="ECO:0000313" key="2">
    <source>
        <dbReference type="EMBL" id="KAI5336128.1"/>
    </source>
</evidence>
<evidence type="ECO:0000313" key="3">
    <source>
        <dbReference type="Proteomes" id="UP001054821"/>
    </source>
</evidence>
<organism evidence="2 3">
    <name type="scientific">Prunus dulcis</name>
    <name type="common">Almond</name>
    <name type="synonym">Amygdalus dulcis</name>
    <dbReference type="NCBI Taxonomy" id="3755"/>
    <lineage>
        <taxon>Eukaryota</taxon>
        <taxon>Viridiplantae</taxon>
        <taxon>Streptophyta</taxon>
        <taxon>Embryophyta</taxon>
        <taxon>Tracheophyta</taxon>
        <taxon>Spermatophyta</taxon>
        <taxon>Magnoliopsida</taxon>
        <taxon>eudicotyledons</taxon>
        <taxon>Gunneridae</taxon>
        <taxon>Pentapetalae</taxon>
        <taxon>rosids</taxon>
        <taxon>fabids</taxon>
        <taxon>Rosales</taxon>
        <taxon>Rosaceae</taxon>
        <taxon>Amygdaloideae</taxon>
        <taxon>Amygdaleae</taxon>
        <taxon>Prunus</taxon>
    </lineage>
</organism>
<sequence>MFVYQNHSSFMILHSSHLKAFIRTLGTEFHIKDLGRLHYFLAVEVHYHPASFHLTQNKYTIDLLKSSNLLDCKPVSTPMASKGTLFQNLWYCPCGSYSLSTDGRRFTISHHNVHFMGSPSDVHFEAVKWSWPSYSQVP</sequence>
<evidence type="ECO:0000259" key="1">
    <source>
        <dbReference type="Pfam" id="PF07727"/>
    </source>
</evidence>
<dbReference type="InterPro" id="IPR013103">
    <property type="entry name" value="RVT_2"/>
</dbReference>
<gene>
    <name evidence="2" type="ORF">L3X38_026262</name>
</gene>
<name>A0AAD4Z8S8_PRUDU</name>
<comment type="caution">
    <text evidence="2">The sequence shown here is derived from an EMBL/GenBank/DDBJ whole genome shotgun (WGS) entry which is preliminary data.</text>
</comment>
<dbReference type="Proteomes" id="UP001054821">
    <property type="component" value="Chromosome 4"/>
</dbReference>
<feature type="domain" description="Reverse transcriptase Ty1/copia-type" evidence="1">
    <location>
        <begin position="16"/>
        <end position="80"/>
    </location>
</feature>
<reference evidence="2 3" key="1">
    <citation type="journal article" date="2022" name="G3 (Bethesda)">
        <title>Whole-genome sequence and methylome profiling of the almond [Prunus dulcis (Mill.) D.A. Webb] cultivar 'Nonpareil'.</title>
        <authorList>
            <person name="D'Amico-Willman K.M."/>
            <person name="Ouma W.Z."/>
            <person name="Meulia T."/>
            <person name="Sideli G.M."/>
            <person name="Gradziel T.M."/>
            <person name="Fresnedo-Ramirez J."/>
        </authorList>
    </citation>
    <scope>NUCLEOTIDE SEQUENCE [LARGE SCALE GENOMIC DNA]</scope>
    <source>
        <strain evidence="2">Clone GOH B32 T37-40</strain>
    </source>
</reference>
<dbReference type="AlphaFoldDB" id="A0AAD4Z8S8"/>
<dbReference type="Pfam" id="PF07727">
    <property type="entry name" value="RVT_2"/>
    <property type="match status" value="1"/>
</dbReference>
<accession>A0AAD4Z8S8</accession>
<proteinExistence type="predicted"/>